<comment type="similarity">
    <text evidence="1">Belongs to the LysR transcriptional regulatory family.</text>
</comment>
<name>A0A1M6AYA8_9BURK</name>
<dbReference type="SUPFAM" id="SSF53850">
    <property type="entry name" value="Periplasmic binding protein-like II"/>
    <property type="match status" value="1"/>
</dbReference>
<sequence>MELRQLKYFIKIVELGSISRAAGAVFVAQSALSQQIASLESELGCKLLSRNARGVTPTLAGATFHRHAVAVIKGMENLQSAVRVAAKEPSGRVTIGLPVSMSRILTVPLLLAAAETLPNVVLTIDESPSNYLPELLLSGRLDLALVYSEDIVRSIKTTYLLEEDLFLIESASMDGKPNQNETVPLDFLDGMPIALTSEPNSIRRLVDAACNSANVSYKLVAEVSSPVTLIDIARSRLAATIMSWSALGPARDDPSLSIRLLDSPRLSRTIAMGENADMPGNEATLAVKLILMNVLDRLLEERGWFGARKAKGHPSPDI</sequence>
<dbReference type="FunFam" id="1.10.10.10:FF:000001">
    <property type="entry name" value="LysR family transcriptional regulator"/>
    <property type="match status" value="1"/>
</dbReference>
<protein>
    <submittedName>
        <fullName evidence="7">LysR family transcriptional regulator, nitrogen assimilation regulatory protein</fullName>
    </submittedName>
</protein>
<dbReference type="InterPro" id="IPR036390">
    <property type="entry name" value="WH_DNA-bd_sf"/>
</dbReference>
<dbReference type="GO" id="GO:0003700">
    <property type="term" value="F:DNA-binding transcription factor activity"/>
    <property type="evidence" value="ECO:0007669"/>
    <property type="project" value="InterPro"/>
</dbReference>
<evidence type="ECO:0000256" key="5">
    <source>
        <dbReference type="ARBA" id="ARBA00023163"/>
    </source>
</evidence>
<accession>A0A1M6AYA8</accession>
<dbReference type="STRING" id="658167.SAMN04488135_12356"/>
<dbReference type="GO" id="GO:0003677">
    <property type="term" value="F:DNA binding"/>
    <property type="evidence" value="ECO:0007669"/>
    <property type="project" value="UniProtKB-KW"/>
</dbReference>
<keyword evidence="5" id="KW-0804">Transcription</keyword>
<dbReference type="PROSITE" id="PS50931">
    <property type="entry name" value="HTH_LYSR"/>
    <property type="match status" value="1"/>
</dbReference>
<dbReference type="AlphaFoldDB" id="A0A1M6AYA8"/>
<evidence type="ECO:0000256" key="2">
    <source>
        <dbReference type="ARBA" id="ARBA00023015"/>
    </source>
</evidence>
<dbReference type="Gene3D" id="1.10.10.10">
    <property type="entry name" value="Winged helix-like DNA-binding domain superfamily/Winged helix DNA-binding domain"/>
    <property type="match status" value="1"/>
</dbReference>
<evidence type="ECO:0000256" key="1">
    <source>
        <dbReference type="ARBA" id="ARBA00009437"/>
    </source>
</evidence>
<evidence type="ECO:0000259" key="6">
    <source>
        <dbReference type="PROSITE" id="PS50931"/>
    </source>
</evidence>
<dbReference type="RefSeq" id="WP_073109877.1">
    <property type="nucleotide sequence ID" value="NZ_FQXE01000023.1"/>
</dbReference>
<feature type="domain" description="HTH lysR-type" evidence="6">
    <location>
        <begin position="1"/>
        <end position="58"/>
    </location>
</feature>
<dbReference type="PANTHER" id="PTHR30293:SF0">
    <property type="entry name" value="NITROGEN ASSIMILATION REGULATORY PROTEIN NAC"/>
    <property type="match status" value="1"/>
</dbReference>
<evidence type="ECO:0000256" key="3">
    <source>
        <dbReference type="ARBA" id="ARBA00023125"/>
    </source>
</evidence>
<dbReference type="EMBL" id="FQXE01000023">
    <property type="protein sequence ID" value="SHI41484.1"/>
    <property type="molecule type" value="Genomic_DNA"/>
</dbReference>
<dbReference type="Pfam" id="PF03466">
    <property type="entry name" value="LysR_substrate"/>
    <property type="match status" value="1"/>
</dbReference>
<keyword evidence="8" id="KW-1185">Reference proteome</keyword>
<gene>
    <name evidence="7" type="ORF">SAMN04488135_12356</name>
</gene>
<keyword evidence="3" id="KW-0238">DNA-binding</keyword>
<evidence type="ECO:0000313" key="7">
    <source>
        <dbReference type="EMBL" id="SHI41484.1"/>
    </source>
</evidence>
<dbReference type="Pfam" id="PF00126">
    <property type="entry name" value="HTH_1"/>
    <property type="match status" value="1"/>
</dbReference>
<reference evidence="7 8" key="1">
    <citation type="submission" date="2016-11" db="EMBL/GenBank/DDBJ databases">
        <authorList>
            <person name="Jaros S."/>
            <person name="Januszkiewicz K."/>
            <person name="Wedrychowicz H."/>
        </authorList>
    </citation>
    <scope>NUCLEOTIDE SEQUENCE [LARGE SCALE GENOMIC DNA]</scope>
    <source>
        <strain evidence="7 8">CGMCC 1.10190</strain>
    </source>
</reference>
<keyword evidence="2" id="KW-0805">Transcription regulation</keyword>
<evidence type="ECO:0000313" key="8">
    <source>
        <dbReference type="Proteomes" id="UP000184226"/>
    </source>
</evidence>
<keyword evidence="4" id="KW-0010">Activator</keyword>
<dbReference type="Gene3D" id="3.40.190.290">
    <property type="match status" value="1"/>
</dbReference>
<dbReference type="InterPro" id="IPR005119">
    <property type="entry name" value="LysR_subst-bd"/>
</dbReference>
<dbReference type="SUPFAM" id="SSF46785">
    <property type="entry name" value="Winged helix' DNA-binding domain"/>
    <property type="match status" value="1"/>
</dbReference>
<proteinExistence type="inferred from homology"/>
<dbReference type="Proteomes" id="UP000184226">
    <property type="component" value="Unassembled WGS sequence"/>
</dbReference>
<dbReference type="PRINTS" id="PR00039">
    <property type="entry name" value="HTHLYSR"/>
</dbReference>
<dbReference type="PANTHER" id="PTHR30293">
    <property type="entry name" value="TRANSCRIPTIONAL REGULATORY PROTEIN NAC-RELATED"/>
    <property type="match status" value="1"/>
</dbReference>
<dbReference type="InterPro" id="IPR036388">
    <property type="entry name" value="WH-like_DNA-bd_sf"/>
</dbReference>
<dbReference type="GO" id="GO:2000142">
    <property type="term" value="P:regulation of DNA-templated transcription initiation"/>
    <property type="evidence" value="ECO:0007669"/>
    <property type="project" value="TreeGrafter"/>
</dbReference>
<evidence type="ECO:0000256" key="4">
    <source>
        <dbReference type="ARBA" id="ARBA00023159"/>
    </source>
</evidence>
<dbReference type="InterPro" id="IPR000847">
    <property type="entry name" value="LysR_HTH_N"/>
</dbReference>
<organism evidence="7 8">
    <name type="scientific">Pollutimonas bauzanensis</name>
    <dbReference type="NCBI Taxonomy" id="658167"/>
    <lineage>
        <taxon>Bacteria</taxon>
        <taxon>Pseudomonadati</taxon>
        <taxon>Pseudomonadota</taxon>
        <taxon>Betaproteobacteria</taxon>
        <taxon>Burkholderiales</taxon>
        <taxon>Alcaligenaceae</taxon>
        <taxon>Pollutimonas</taxon>
    </lineage>
</organism>